<comment type="caution">
    <text evidence="2">The sequence shown here is derived from an EMBL/GenBank/DDBJ whole genome shotgun (WGS) entry which is preliminary data.</text>
</comment>
<protein>
    <submittedName>
        <fullName evidence="2">Uncharacterized protein</fullName>
    </submittedName>
</protein>
<accession>A0AAD6Y8P1</accession>
<evidence type="ECO:0000256" key="1">
    <source>
        <dbReference type="SAM" id="MobiDB-lite"/>
    </source>
</evidence>
<dbReference type="AlphaFoldDB" id="A0AAD6Y8P1"/>
<organism evidence="2 3">
    <name type="scientific">Mycena pura</name>
    <dbReference type="NCBI Taxonomy" id="153505"/>
    <lineage>
        <taxon>Eukaryota</taxon>
        <taxon>Fungi</taxon>
        <taxon>Dikarya</taxon>
        <taxon>Basidiomycota</taxon>
        <taxon>Agaricomycotina</taxon>
        <taxon>Agaricomycetes</taxon>
        <taxon>Agaricomycetidae</taxon>
        <taxon>Agaricales</taxon>
        <taxon>Marasmiineae</taxon>
        <taxon>Mycenaceae</taxon>
        <taxon>Mycena</taxon>
    </lineage>
</organism>
<proteinExistence type="predicted"/>
<dbReference type="EMBL" id="JARJCW010000067">
    <property type="protein sequence ID" value="KAJ7199625.1"/>
    <property type="molecule type" value="Genomic_DNA"/>
</dbReference>
<evidence type="ECO:0000313" key="3">
    <source>
        <dbReference type="Proteomes" id="UP001219525"/>
    </source>
</evidence>
<sequence>MPVSVNKPSVKWLDYLQTVPPDCPHKPPPNESAPPPKKHSDIERTHPPSSSSLRACDAATILTRSNTILTNFLANNVAQWLAADETRIIPEDDYIQPLLNEQAVAYGSVFHDCPGTGQASIGNAFRGTVDKRRSGKGGLFFLTFALNNLKRRRLKINDKADAPPKSVIWRDPTRFAEMLKERVKWESDTSRTTQKAPDYPCLVLCVIEEKNGRDQKPNVIREEDFRSDYLDKANKGDAGARNVVDFLPPLKKYSVDAQCRLVILTDYHTTLLFDVQEAGAVFDEGAGTIRKLANKIPRVAVSRLEQPPRMTLFSVAVKRLVDAKLINIE</sequence>
<evidence type="ECO:0000313" key="2">
    <source>
        <dbReference type="EMBL" id="KAJ7199625.1"/>
    </source>
</evidence>
<reference evidence="2" key="1">
    <citation type="submission" date="2023-03" db="EMBL/GenBank/DDBJ databases">
        <title>Massive genome expansion in bonnet fungi (Mycena s.s.) driven by repeated elements and novel gene families across ecological guilds.</title>
        <authorList>
            <consortium name="Lawrence Berkeley National Laboratory"/>
            <person name="Harder C.B."/>
            <person name="Miyauchi S."/>
            <person name="Viragh M."/>
            <person name="Kuo A."/>
            <person name="Thoen E."/>
            <person name="Andreopoulos B."/>
            <person name="Lu D."/>
            <person name="Skrede I."/>
            <person name="Drula E."/>
            <person name="Henrissat B."/>
            <person name="Morin E."/>
            <person name="Kohler A."/>
            <person name="Barry K."/>
            <person name="LaButti K."/>
            <person name="Morin E."/>
            <person name="Salamov A."/>
            <person name="Lipzen A."/>
            <person name="Mereny Z."/>
            <person name="Hegedus B."/>
            <person name="Baldrian P."/>
            <person name="Stursova M."/>
            <person name="Weitz H."/>
            <person name="Taylor A."/>
            <person name="Grigoriev I.V."/>
            <person name="Nagy L.G."/>
            <person name="Martin F."/>
            <person name="Kauserud H."/>
        </authorList>
    </citation>
    <scope>NUCLEOTIDE SEQUENCE</scope>
    <source>
        <strain evidence="2">9144</strain>
    </source>
</reference>
<name>A0AAD6Y8P1_9AGAR</name>
<keyword evidence="3" id="KW-1185">Reference proteome</keyword>
<gene>
    <name evidence="2" type="ORF">GGX14DRAFT_401228</name>
</gene>
<feature type="compositionally biased region" description="Pro residues" evidence="1">
    <location>
        <begin position="26"/>
        <end position="35"/>
    </location>
</feature>
<dbReference type="Proteomes" id="UP001219525">
    <property type="component" value="Unassembled WGS sequence"/>
</dbReference>
<feature type="region of interest" description="Disordered" evidence="1">
    <location>
        <begin position="18"/>
        <end position="52"/>
    </location>
</feature>